<accession>A0A645D8H2</accession>
<name>A0A645D8H2_9ZZZZ</name>
<sequence length="76" mass="8444">MVKTALATRIDLPEGNGDFLVGKWTHVRISMTANALFEKPNLKETEDEEREKQEPTRVSGGVDDGWQQHMGESACG</sequence>
<evidence type="ECO:0000256" key="1">
    <source>
        <dbReference type="SAM" id="MobiDB-lite"/>
    </source>
</evidence>
<proteinExistence type="predicted"/>
<comment type="caution">
    <text evidence="2">The sequence shown here is derived from an EMBL/GenBank/DDBJ whole genome shotgun (WGS) entry which is preliminary data.</text>
</comment>
<feature type="compositionally biased region" description="Basic and acidic residues" evidence="1">
    <location>
        <begin position="40"/>
        <end position="55"/>
    </location>
</feature>
<dbReference type="EMBL" id="VSSQ01033919">
    <property type="protein sequence ID" value="MPM85686.1"/>
    <property type="molecule type" value="Genomic_DNA"/>
</dbReference>
<gene>
    <name evidence="2" type="ORF">SDC9_132767</name>
</gene>
<reference evidence="2" key="1">
    <citation type="submission" date="2019-08" db="EMBL/GenBank/DDBJ databases">
        <authorList>
            <person name="Kucharzyk K."/>
            <person name="Murdoch R.W."/>
            <person name="Higgins S."/>
            <person name="Loffler F."/>
        </authorList>
    </citation>
    <scope>NUCLEOTIDE SEQUENCE</scope>
</reference>
<evidence type="ECO:0000313" key="2">
    <source>
        <dbReference type="EMBL" id="MPM85686.1"/>
    </source>
</evidence>
<feature type="region of interest" description="Disordered" evidence="1">
    <location>
        <begin position="40"/>
        <end position="76"/>
    </location>
</feature>
<dbReference type="AlphaFoldDB" id="A0A645D8H2"/>
<protein>
    <submittedName>
        <fullName evidence="2">Uncharacterized protein</fullName>
    </submittedName>
</protein>
<organism evidence="2">
    <name type="scientific">bioreactor metagenome</name>
    <dbReference type="NCBI Taxonomy" id="1076179"/>
    <lineage>
        <taxon>unclassified sequences</taxon>
        <taxon>metagenomes</taxon>
        <taxon>ecological metagenomes</taxon>
    </lineage>
</organism>